<keyword evidence="1" id="KW-0472">Membrane</keyword>
<evidence type="ECO:0000256" key="1">
    <source>
        <dbReference type="SAM" id="Phobius"/>
    </source>
</evidence>
<keyword evidence="1" id="KW-1133">Transmembrane helix</keyword>
<evidence type="ECO:0008006" key="3">
    <source>
        <dbReference type="Google" id="ProtNLM"/>
    </source>
</evidence>
<proteinExistence type="predicted"/>
<reference evidence="2" key="1">
    <citation type="submission" date="2019-11" db="EMBL/GenBank/DDBJ databases">
        <authorList>
            <person name="Feng L."/>
        </authorList>
    </citation>
    <scope>NUCLEOTIDE SEQUENCE</scope>
    <source>
        <strain evidence="2">IbartlettiiLFYP30</strain>
    </source>
</reference>
<accession>A0A6N2Y9R3</accession>
<evidence type="ECO:0000313" key="2">
    <source>
        <dbReference type="EMBL" id="VYT62943.1"/>
    </source>
</evidence>
<organism evidence="2">
    <name type="scientific">Intestinibacter bartlettii</name>
    <dbReference type="NCBI Taxonomy" id="261299"/>
    <lineage>
        <taxon>Bacteria</taxon>
        <taxon>Bacillati</taxon>
        <taxon>Bacillota</taxon>
        <taxon>Clostridia</taxon>
        <taxon>Peptostreptococcales</taxon>
        <taxon>Peptostreptococcaceae</taxon>
        <taxon>Intestinibacter</taxon>
    </lineage>
</organism>
<gene>
    <name evidence="2" type="ORF">IBLFYP30_00767</name>
</gene>
<dbReference type="InterPro" id="IPR021359">
    <property type="entry name" value="DUF2812"/>
</dbReference>
<sequence length="170" mass="20773">MIKYRYYIDNQKEQDWLNNLTKKGWALKSFFLGFYKFEKCEPGEYEYQIDFMPENVKKKDYYDFMEDAGLEVVCRWYYWVYLRKKTSSDGEFKLYSDRESLKDHYQNIVKFLKPIMYLELIASLLQLPSIFINGSKFNIVSFVLLFFLFFVVFKVVKRFENRIKVIEIEG</sequence>
<dbReference type="RefSeq" id="WP_421800597.1">
    <property type="nucleotide sequence ID" value="NZ_CACRUE010000003.1"/>
</dbReference>
<dbReference type="EMBL" id="CACRUE010000003">
    <property type="protein sequence ID" value="VYT62943.1"/>
    <property type="molecule type" value="Genomic_DNA"/>
</dbReference>
<name>A0A6N2Y9R3_9FIRM</name>
<dbReference type="AlphaFoldDB" id="A0A6N2Y9R3"/>
<feature type="transmembrane region" description="Helical" evidence="1">
    <location>
        <begin position="111"/>
        <end position="131"/>
    </location>
</feature>
<protein>
    <recommendedName>
        <fullName evidence="3">DUF2812 domain-containing protein</fullName>
    </recommendedName>
</protein>
<keyword evidence="1" id="KW-0812">Transmembrane</keyword>
<feature type="transmembrane region" description="Helical" evidence="1">
    <location>
        <begin position="137"/>
        <end position="156"/>
    </location>
</feature>
<dbReference type="Pfam" id="PF11193">
    <property type="entry name" value="DUF2812"/>
    <property type="match status" value="1"/>
</dbReference>